<dbReference type="InterPro" id="IPR027417">
    <property type="entry name" value="P-loop_NTPase"/>
</dbReference>
<sequence>MGGQGKITLAKKVFDSKEVVGHFECRVWITVSQSYNIEVLLRRMLKKLYEQKGEHPLEDITEMDRDALIYELRNYLQKKR</sequence>
<organism evidence="2">
    <name type="scientific">Medicago truncatula</name>
    <name type="common">Barrel medic</name>
    <name type="synonym">Medicago tribuloides</name>
    <dbReference type="NCBI Taxonomy" id="3880"/>
    <lineage>
        <taxon>Eukaryota</taxon>
        <taxon>Viridiplantae</taxon>
        <taxon>Streptophyta</taxon>
        <taxon>Embryophyta</taxon>
        <taxon>Tracheophyta</taxon>
        <taxon>Spermatophyta</taxon>
        <taxon>Magnoliopsida</taxon>
        <taxon>eudicotyledons</taxon>
        <taxon>Gunneridae</taxon>
        <taxon>Pentapetalae</taxon>
        <taxon>rosids</taxon>
        <taxon>fabids</taxon>
        <taxon>Fabales</taxon>
        <taxon>Fabaceae</taxon>
        <taxon>Papilionoideae</taxon>
        <taxon>50 kb inversion clade</taxon>
        <taxon>NPAAA clade</taxon>
        <taxon>Hologalegina</taxon>
        <taxon>IRL clade</taxon>
        <taxon>Trifolieae</taxon>
        <taxon>Medicago</taxon>
    </lineage>
</organism>
<dbReference type="PANTHER" id="PTHR19338">
    <property type="entry name" value="TRANSLOCASE OF INNER MITOCHONDRIAL MEMBRANE 13 HOMOLOG"/>
    <property type="match status" value="1"/>
</dbReference>
<evidence type="ECO:0000259" key="1">
    <source>
        <dbReference type="Pfam" id="PF00931"/>
    </source>
</evidence>
<dbReference type="AlphaFoldDB" id="A0A396JSM3"/>
<keyword evidence="2" id="KW-0378">Hydrolase</keyword>
<name>A0A396JSM3_MEDTR</name>
<evidence type="ECO:0000313" key="2">
    <source>
        <dbReference type="EMBL" id="RHN80532.1"/>
    </source>
</evidence>
<dbReference type="Gene3D" id="3.40.50.300">
    <property type="entry name" value="P-loop containing nucleotide triphosphate hydrolases"/>
    <property type="match status" value="1"/>
</dbReference>
<gene>
    <name evidence="2" type="ORF">MtrunA17_Chr1g0189311</name>
</gene>
<dbReference type="EMBL" id="PSQE01000001">
    <property type="protein sequence ID" value="RHN80532.1"/>
    <property type="molecule type" value="Genomic_DNA"/>
</dbReference>
<dbReference type="Proteomes" id="UP000265566">
    <property type="component" value="Chromosome 1"/>
</dbReference>
<dbReference type="Gramene" id="rna4470">
    <property type="protein sequence ID" value="RHN80532.1"/>
    <property type="gene ID" value="gene4470"/>
</dbReference>
<dbReference type="SUPFAM" id="SSF52540">
    <property type="entry name" value="P-loop containing nucleoside triphosphate hydrolases"/>
    <property type="match status" value="1"/>
</dbReference>
<dbReference type="PANTHER" id="PTHR19338:SF32">
    <property type="entry name" value="OS06G0287500 PROTEIN"/>
    <property type="match status" value="1"/>
</dbReference>
<comment type="caution">
    <text evidence="2">The sequence shown here is derived from an EMBL/GenBank/DDBJ whole genome shotgun (WGS) entry which is preliminary data.</text>
</comment>
<proteinExistence type="predicted"/>
<dbReference type="InterPro" id="IPR002182">
    <property type="entry name" value="NB-ARC"/>
</dbReference>
<accession>A0A396JSM3</accession>
<dbReference type="GO" id="GO:0016787">
    <property type="term" value="F:hydrolase activity"/>
    <property type="evidence" value="ECO:0007669"/>
    <property type="project" value="UniProtKB-KW"/>
</dbReference>
<reference evidence="2" key="1">
    <citation type="journal article" date="2018" name="Nat. Plants">
        <title>Whole-genome landscape of Medicago truncatula symbiotic genes.</title>
        <authorList>
            <person name="Pecrix Y."/>
            <person name="Gamas P."/>
            <person name="Carrere S."/>
        </authorList>
    </citation>
    <scope>NUCLEOTIDE SEQUENCE</scope>
    <source>
        <tissue evidence="2">Leaves</tissue>
    </source>
</reference>
<dbReference type="Pfam" id="PF00931">
    <property type="entry name" value="NB-ARC"/>
    <property type="match status" value="1"/>
</dbReference>
<dbReference type="GO" id="GO:0043531">
    <property type="term" value="F:ADP binding"/>
    <property type="evidence" value="ECO:0007669"/>
    <property type="project" value="InterPro"/>
</dbReference>
<feature type="domain" description="NB-ARC" evidence="1">
    <location>
        <begin position="1"/>
        <end position="80"/>
    </location>
</feature>
<protein>
    <submittedName>
        <fullName evidence="2">Putative P-loop containing nucleoside triphosphate hydrolase</fullName>
    </submittedName>
</protein>